<sequence>MGKPVSAIPNTVTIIDREQLFRTTKYLSTIIGNLAPSFSPSRQKMSNTGETLRGRPP</sequence>
<evidence type="ECO:0000313" key="3">
    <source>
        <dbReference type="Proteomes" id="UP000005839"/>
    </source>
</evidence>
<protein>
    <submittedName>
        <fullName evidence="2">Hypothetical ferric aerobactin receptor</fullName>
    </submittedName>
</protein>
<dbReference type="EMBL" id="ABIC01000010">
    <property type="protein sequence ID" value="EDQ01388.1"/>
    <property type="molecule type" value="Genomic_DNA"/>
</dbReference>
<organism evidence="2 3">
    <name type="scientific">Shewanella benthica KT99</name>
    <dbReference type="NCBI Taxonomy" id="314608"/>
    <lineage>
        <taxon>Bacteria</taxon>
        <taxon>Pseudomonadati</taxon>
        <taxon>Pseudomonadota</taxon>
        <taxon>Gammaproteobacteria</taxon>
        <taxon>Alteromonadales</taxon>
        <taxon>Shewanellaceae</taxon>
        <taxon>Shewanella</taxon>
    </lineage>
</organism>
<proteinExistence type="predicted"/>
<accession>A9D5F7</accession>
<feature type="region of interest" description="Disordered" evidence="1">
    <location>
        <begin position="37"/>
        <end position="57"/>
    </location>
</feature>
<dbReference type="Proteomes" id="UP000005839">
    <property type="component" value="Unassembled WGS sequence"/>
</dbReference>
<evidence type="ECO:0000313" key="2">
    <source>
        <dbReference type="EMBL" id="EDQ01388.1"/>
    </source>
</evidence>
<keyword evidence="3" id="KW-1185">Reference proteome</keyword>
<feature type="compositionally biased region" description="Polar residues" evidence="1">
    <location>
        <begin position="37"/>
        <end position="50"/>
    </location>
</feature>
<gene>
    <name evidence="2" type="ORF">KT99_02086</name>
</gene>
<name>A9D5F7_9GAMM</name>
<evidence type="ECO:0000256" key="1">
    <source>
        <dbReference type="SAM" id="MobiDB-lite"/>
    </source>
</evidence>
<comment type="caution">
    <text evidence="2">The sequence shown here is derived from an EMBL/GenBank/DDBJ whole genome shotgun (WGS) entry which is preliminary data.</text>
</comment>
<dbReference type="STRING" id="314608.KT99_02086"/>
<dbReference type="AlphaFoldDB" id="A9D5F7"/>
<keyword evidence="2" id="KW-0675">Receptor</keyword>
<reference evidence="2 3" key="1">
    <citation type="submission" date="2007-10" db="EMBL/GenBank/DDBJ databases">
        <authorList>
            <person name="Yayanos A."/>
            <person name="Ferriera S."/>
            <person name="Johnson J."/>
            <person name="Kravitz S."/>
            <person name="Halpern A."/>
            <person name="Remington K."/>
            <person name="Beeson K."/>
            <person name="Tran B."/>
            <person name="Rogers Y.-H."/>
            <person name="Friedman R."/>
            <person name="Venter J.C."/>
        </authorList>
    </citation>
    <scope>NUCLEOTIDE SEQUENCE [LARGE SCALE GENOMIC DNA]</scope>
    <source>
        <strain evidence="2 3">KT99</strain>
    </source>
</reference>